<keyword evidence="4" id="KW-1185">Reference proteome</keyword>
<gene>
    <name evidence="3" type="ORF">CSSPJE1EN1_LOCUS17064</name>
</gene>
<dbReference type="InterPro" id="IPR002885">
    <property type="entry name" value="PPR_rpt"/>
</dbReference>
<evidence type="ECO:0000256" key="1">
    <source>
        <dbReference type="ARBA" id="ARBA00022737"/>
    </source>
</evidence>
<protein>
    <recommendedName>
        <fullName evidence="2">DYW domain-containing protein</fullName>
    </recommendedName>
</protein>
<dbReference type="InterPro" id="IPR046960">
    <property type="entry name" value="PPR_At4g14850-like_plant"/>
</dbReference>
<evidence type="ECO:0000259" key="2">
    <source>
        <dbReference type="Pfam" id="PF14432"/>
    </source>
</evidence>
<keyword evidence="1" id="KW-0677">Repeat</keyword>
<evidence type="ECO:0000313" key="4">
    <source>
        <dbReference type="Proteomes" id="UP001497444"/>
    </source>
</evidence>
<proteinExistence type="predicted"/>
<dbReference type="Pfam" id="PF01535">
    <property type="entry name" value="PPR"/>
    <property type="match status" value="1"/>
</dbReference>
<sequence>MPNVGSIEDAWRVFDSMPTHNVDSWTAMLQGFAIHGHGAETHGHFQWICEECIAVDAVSFLSLLSASSHAGLVDEGLLYFQSMGSVYGVSATPACTWIEVNNEVHSFVVDDQHHPQCNEIHAELKRLFRQMKDVGYVLDTKFVLHDVDKEEMVYRLSHSSEKQAIAFRLISTPSGTPLCIFKNLRVFGDCHTSMKLIAKIVGKKIIMRDANHFHHFANGHCPSRDYL</sequence>
<reference evidence="3" key="1">
    <citation type="submission" date="2024-02" db="EMBL/GenBank/DDBJ databases">
        <authorList>
            <consortium name="ELIXIR-Norway"/>
            <consortium name="Elixir Norway"/>
        </authorList>
    </citation>
    <scope>NUCLEOTIDE SEQUENCE</scope>
</reference>
<feature type="domain" description="DYW" evidence="2">
    <location>
        <begin position="135"/>
        <end position="226"/>
    </location>
</feature>
<evidence type="ECO:0000313" key="3">
    <source>
        <dbReference type="EMBL" id="CAK9271586.1"/>
    </source>
</evidence>
<dbReference type="Gene3D" id="1.25.40.10">
    <property type="entry name" value="Tetratricopeptide repeat domain"/>
    <property type="match status" value="1"/>
</dbReference>
<dbReference type="EMBL" id="OZ020099">
    <property type="protein sequence ID" value="CAK9271586.1"/>
    <property type="molecule type" value="Genomic_DNA"/>
</dbReference>
<dbReference type="PANTHER" id="PTHR47926">
    <property type="entry name" value="PENTATRICOPEPTIDE REPEAT-CONTAINING PROTEIN"/>
    <property type="match status" value="1"/>
</dbReference>
<dbReference type="InterPro" id="IPR032867">
    <property type="entry name" value="DYW_dom"/>
</dbReference>
<dbReference type="InterPro" id="IPR011990">
    <property type="entry name" value="TPR-like_helical_dom_sf"/>
</dbReference>
<dbReference type="Proteomes" id="UP001497444">
    <property type="component" value="Chromosome 4"/>
</dbReference>
<accession>A0ABP0X0Q9</accession>
<name>A0ABP0X0Q9_9BRYO</name>
<dbReference type="Pfam" id="PF14432">
    <property type="entry name" value="DYW_deaminase"/>
    <property type="match status" value="1"/>
</dbReference>
<organism evidence="3 4">
    <name type="scientific">Sphagnum jensenii</name>
    <dbReference type="NCBI Taxonomy" id="128206"/>
    <lineage>
        <taxon>Eukaryota</taxon>
        <taxon>Viridiplantae</taxon>
        <taxon>Streptophyta</taxon>
        <taxon>Embryophyta</taxon>
        <taxon>Bryophyta</taxon>
        <taxon>Sphagnophytina</taxon>
        <taxon>Sphagnopsida</taxon>
        <taxon>Sphagnales</taxon>
        <taxon>Sphagnaceae</taxon>
        <taxon>Sphagnum</taxon>
    </lineage>
</organism>